<dbReference type="Proteomes" id="UP001633002">
    <property type="component" value="Unassembled WGS sequence"/>
</dbReference>
<feature type="region of interest" description="Disordered" evidence="6">
    <location>
        <begin position="423"/>
        <end position="541"/>
    </location>
</feature>
<dbReference type="PANTHER" id="PTHR33057">
    <property type="entry name" value="TRANSCRIPTION REPRESSOR OFP7-RELATED"/>
    <property type="match status" value="1"/>
</dbReference>
<keyword evidence="2" id="KW-0678">Repressor</keyword>
<dbReference type="PROSITE" id="PS51754">
    <property type="entry name" value="OVATE"/>
    <property type="match status" value="1"/>
</dbReference>
<keyword evidence="4" id="KW-0804">Transcription</keyword>
<comment type="subcellular location">
    <subcellularLocation>
        <location evidence="1">Nucleus</location>
    </subcellularLocation>
</comment>
<dbReference type="AlphaFoldDB" id="A0ABD3GJ30"/>
<evidence type="ECO:0000256" key="5">
    <source>
        <dbReference type="ARBA" id="ARBA00023242"/>
    </source>
</evidence>
<accession>A0ABD3GJ30</accession>
<evidence type="ECO:0000256" key="1">
    <source>
        <dbReference type="ARBA" id="ARBA00004123"/>
    </source>
</evidence>
<evidence type="ECO:0000256" key="3">
    <source>
        <dbReference type="ARBA" id="ARBA00023015"/>
    </source>
</evidence>
<feature type="region of interest" description="Disordered" evidence="6">
    <location>
        <begin position="261"/>
        <end position="314"/>
    </location>
</feature>
<dbReference type="PANTHER" id="PTHR33057:SF70">
    <property type="entry name" value="TRANSCRIPTION REPRESSOR-RELATED"/>
    <property type="match status" value="1"/>
</dbReference>
<organism evidence="8 9">
    <name type="scientific">Riccia sorocarpa</name>
    <dbReference type="NCBI Taxonomy" id="122646"/>
    <lineage>
        <taxon>Eukaryota</taxon>
        <taxon>Viridiplantae</taxon>
        <taxon>Streptophyta</taxon>
        <taxon>Embryophyta</taxon>
        <taxon>Marchantiophyta</taxon>
        <taxon>Marchantiopsida</taxon>
        <taxon>Marchantiidae</taxon>
        <taxon>Marchantiales</taxon>
        <taxon>Ricciaceae</taxon>
        <taxon>Riccia</taxon>
    </lineage>
</organism>
<dbReference type="GO" id="GO:0005634">
    <property type="term" value="C:nucleus"/>
    <property type="evidence" value="ECO:0007669"/>
    <property type="project" value="UniProtKB-SubCell"/>
</dbReference>
<gene>
    <name evidence="8" type="ORF">R1sor_021128</name>
</gene>
<evidence type="ECO:0000256" key="4">
    <source>
        <dbReference type="ARBA" id="ARBA00023163"/>
    </source>
</evidence>
<dbReference type="InterPro" id="IPR038933">
    <property type="entry name" value="Ovate"/>
</dbReference>
<feature type="region of interest" description="Disordered" evidence="6">
    <location>
        <begin position="172"/>
        <end position="195"/>
    </location>
</feature>
<keyword evidence="3" id="KW-0805">Transcription regulation</keyword>
<dbReference type="Pfam" id="PF04844">
    <property type="entry name" value="Ovate"/>
    <property type="match status" value="1"/>
</dbReference>
<name>A0ABD3GJ30_9MARC</name>
<evidence type="ECO:0000256" key="6">
    <source>
        <dbReference type="SAM" id="MobiDB-lite"/>
    </source>
</evidence>
<dbReference type="EMBL" id="JBJQOH010000007">
    <property type="protein sequence ID" value="KAL3678172.1"/>
    <property type="molecule type" value="Genomic_DNA"/>
</dbReference>
<feature type="domain" description="OVATE" evidence="7">
    <location>
        <begin position="551"/>
        <end position="610"/>
    </location>
</feature>
<sequence length="616" mass="68755">MGSGFDGLPEQDASRRGVLLHSPLSWRVHRVKIASTLQNVPAFSGEREAKFIAENSEANLIESNLPTHEESKVASLGTQFINRLISGPHPAPTMTTSVGCKGWMKARCGYSSCSKLIDHEREKQKLSSDRAKLSRRQSSRAKLTESAAWERESEWSMLPEVDKEMVKKKLTLRRKRGHKKSSKLAPSSALSPSDRIQIMTPDGRCSLRDPYADVREAARYNSPALIPLEVGGNAGSRMQAEVEANSAKELRIHPWKRTTFSCPSSDNEPCPTSIDVEGKQRKKKWTSNSSDDTECRAHRTNGSYSRSKSTWSRDSTLTVAEVEAQQQHEDNAAETQICRVKKGSRIIFLSTPPGLSSDDDDEQAAPGSAAKCSTECYGDYAKLESGIKEKGSRLDKTLTTSCEANLPPSSVFAGVFDANNKEWSKLDRRKSKQGEESETTSVRELAMVPTTKEPRHIDEDIEDQICRIESHDASDSSQGKSRSLRSSRRLAKGEQLPSDHDQFQEEEKPLKKKRSSNSTSSRRRKGRSRSKAPPPLLPNDLHGKVKESVAVVKSSYDPYNDFRTSMVEMIVEKEIQGAGDLEELLRCYLSLNSTEYHSVIVKVFADVWRELFSDTL</sequence>
<evidence type="ECO:0000256" key="2">
    <source>
        <dbReference type="ARBA" id="ARBA00022491"/>
    </source>
</evidence>
<evidence type="ECO:0000259" key="7">
    <source>
        <dbReference type="PROSITE" id="PS51754"/>
    </source>
</evidence>
<keyword evidence="5" id="KW-0539">Nucleus</keyword>
<keyword evidence="9" id="KW-1185">Reference proteome</keyword>
<feature type="compositionally biased region" description="Basic and acidic residues" evidence="6">
    <location>
        <begin position="497"/>
        <end position="509"/>
    </location>
</feature>
<evidence type="ECO:0000313" key="8">
    <source>
        <dbReference type="EMBL" id="KAL3678172.1"/>
    </source>
</evidence>
<feature type="compositionally biased region" description="Basic residues" evidence="6">
    <location>
        <begin position="172"/>
        <end position="182"/>
    </location>
</feature>
<evidence type="ECO:0000313" key="9">
    <source>
        <dbReference type="Proteomes" id="UP001633002"/>
    </source>
</evidence>
<comment type="caution">
    <text evidence="8">The sequence shown here is derived from an EMBL/GenBank/DDBJ whole genome shotgun (WGS) entry which is preliminary data.</text>
</comment>
<dbReference type="InterPro" id="IPR006458">
    <property type="entry name" value="Ovate_C"/>
</dbReference>
<feature type="region of interest" description="Disordered" evidence="6">
    <location>
        <begin position="351"/>
        <end position="370"/>
    </location>
</feature>
<feature type="compositionally biased region" description="Low complexity" evidence="6">
    <location>
        <begin position="183"/>
        <end position="193"/>
    </location>
</feature>
<proteinExistence type="predicted"/>
<feature type="compositionally biased region" description="Basic residues" evidence="6">
    <location>
        <begin position="510"/>
        <end position="530"/>
    </location>
</feature>
<feature type="compositionally biased region" description="Basic and acidic residues" evidence="6">
    <location>
        <begin position="452"/>
        <end position="474"/>
    </location>
</feature>
<feature type="region of interest" description="Disordered" evidence="6">
    <location>
        <begin position="124"/>
        <end position="146"/>
    </location>
</feature>
<feature type="compositionally biased region" description="Polar residues" evidence="6">
    <location>
        <begin position="300"/>
        <end position="314"/>
    </location>
</feature>
<reference evidence="8 9" key="1">
    <citation type="submission" date="2024-09" db="EMBL/GenBank/DDBJ databases">
        <title>Chromosome-scale assembly of Riccia sorocarpa.</title>
        <authorList>
            <person name="Paukszto L."/>
        </authorList>
    </citation>
    <scope>NUCLEOTIDE SEQUENCE [LARGE SCALE GENOMIC DNA]</scope>
    <source>
        <strain evidence="8">LP-2024</strain>
        <tissue evidence="8">Aerial parts of the thallus</tissue>
    </source>
</reference>
<protein>
    <recommendedName>
        <fullName evidence="7">OVATE domain-containing protein</fullName>
    </recommendedName>
</protein>
<dbReference type="NCBIfam" id="TIGR01568">
    <property type="entry name" value="A_thal_3678"/>
    <property type="match status" value="1"/>
</dbReference>